<dbReference type="PANTHER" id="PTHR24559:SF427">
    <property type="entry name" value="RNA-DIRECTED DNA POLYMERASE"/>
    <property type="match status" value="1"/>
</dbReference>
<dbReference type="SUPFAM" id="SSF57756">
    <property type="entry name" value="Retrovirus zinc finger-like domains"/>
    <property type="match status" value="1"/>
</dbReference>
<proteinExistence type="predicted"/>
<keyword evidence="1" id="KW-0645">Protease</keyword>
<keyword evidence="7" id="KW-0548">Nucleotidyltransferase</keyword>
<dbReference type="SMART" id="SM00343">
    <property type="entry name" value="ZnF_C2HC"/>
    <property type="match status" value="1"/>
</dbReference>
<dbReference type="PANTHER" id="PTHR24559">
    <property type="entry name" value="TRANSPOSON TY3-I GAG-POL POLYPROTEIN"/>
    <property type="match status" value="1"/>
</dbReference>
<dbReference type="Gene3D" id="4.10.60.10">
    <property type="entry name" value="Zinc finger, CCHC-type"/>
    <property type="match status" value="1"/>
</dbReference>
<dbReference type="InterPro" id="IPR043128">
    <property type="entry name" value="Rev_trsase/Diguanyl_cyclase"/>
</dbReference>
<dbReference type="Pfam" id="PF00078">
    <property type="entry name" value="RVT_1"/>
    <property type="match status" value="2"/>
</dbReference>
<dbReference type="Gene3D" id="3.10.10.10">
    <property type="entry name" value="HIV Type 1 Reverse Transcriptase, subunit A, domain 1"/>
    <property type="match status" value="2"/>
</dbReference>
<dbReference type="CDD" id="cd01647">
    <property type="entry name" value="RT_LTR"/>
    <property type="match status" value="2"/>
</dbReference>
<dbReference type="InterPro" id="IPR000477">
    <property type="entry name" value="RT_dom"/>
</dbReference>
<dbReference type="GO" id="GO:0008270">
    <property type="term" value="F:zinc ion binding"/>
    <property type="evidence" value="ECO:0007669"/>
    <property type="project" value="UniProtKB-KW"/>
</dbReference>
<keyword evidence="4" id="KW-0479">Metal-binding</keyword>
<feature type="region of interest" description="Disordered" evidence="5">
    <location>
        <begin position="442"/>
        <end position="469"/>
    </location>
</feature>
<dbReference type="InterPro" id="IPR053134">
    <property type="entry name" value="RNA-dir_DNA_polymerase"/>
</dbReference>
<feature type="compositionally biased region" description="Polar residues" evidence="5">
    <location>
        <begin position="541"/>
        <end position="551"/>
    </location>
</feature>
<dbReference type="GO" id="GO:0006508">
    <property type="term" value="P:proteolysis"/>
    <property type="evidence" value="ECO:0007669"/>
    <property type="project" value="UniProtKB-KW"/>
</dbReference>
<feature type="region of interest" description="Disordered" evidence="5">
    <location>
        <begin position="612"/>
        <end position="632"/>
    </location>
</feature>
<gene>
    <name evidence="7" type="ORF">Tci_024113</name>
</gene>
<feature type="region of interest" description="Disordered" evidence="5">
    <location>
        <begin position="507"/>
        <end position="551"/>
    </location>
</feature>
<evidence type="ECO:0000256" key="5">
    <source>
        <dbReference type="SAM" id="MobiDB-lite"/>
    </source>
</evidence>
<dbReference type="SUPFAM" id="SSF56672">
    <property type="entry name" value="DNA/RNA polymerases"/>
    <property type="match status" value="2"/>
</dbReference>
<evidence type="ECO:0000256" key="3">
    <source>
        <dbReference type="ARBA" id="ARBA00023125"/>
    </source>
</evidence>
<dbReference type="EMBL" id="BKCJ010002970">
    <property type="protein sequence ID" value="GEU52135.1"/>
    <property type="molecule type" value="Genomic_DNA"/>
</dbReference>
<dbReference type="InterPro" id="IPR041577">
    <property type="entry name" value="RT_RNaseH_2"/>
</dbReference>
<dbReference type="InterPro" id="IPR043502">
    <property type="entry name" value="DNA/RNA_pol_sf"/>
</dbReference>
<dbReference type="InterPro" id="IPR001878">
    <property type="entry name" value="Znf_CCHC"/>
</dbReference>
<feature type="compositionally biased region" description="Basic and acidic residues" evidence="5">
    <location>
        <begin position="507"/>
        <end position="519"/>
    </location>
</feature>
<dbReference type="GO" id="GO:0003677">
    <property type="term" value="F:DNA binding"/>
    <property type="evidence" value="ECO:0007669"/>
    <property type="project" value="UniProtKB-KW"/>
</dbReference>
<dbReference type="Gene3D" id="3.30.70.270">
    <property type="match status" value="2"/>
</dbReference>
<evidence type="ECO:0000256" key="1">
    <source>
        <dbReference type="ARBA" id="ARBA00022670"/>
    </source>
</evidence>
<dbReference type="PROSITE" id="PS50158">
    <property type="entry name" value="ZF_CCHC"/>
    <property type="match status" value="1"/>
</dbReference>
<accession>A0A6L2KVW2</accession>
<evidence type="ECO:0000313" key="7">
    <source>
        <dbReference type="EMBL" id="GEU52135.1"/>
    </source>
</evidence>
<feature type="compositionally biased region" description="Acidic residues" evidence="5">
    <location>
        <begin position="401"/>
        <end position="413"/>
    </location>
</feature>
<keyword evidence="2" id="KW-0064">Aspartyl protease</keyword>
<keyword evidence="4" id="KW-0863">Zinc-finger</keyword>
<feature type="domain" description="CCHC-type" evidence="6">
    <location>
        <begin position="343"/>
        <end position="358"/>
    </location>
</feature>
<keyword evidence="4" id="KW-0862">Zinc</keyword>
<reference evidence="7" key="1">
    <citation type="journal article" date="2019" name="Sci. Rep.">
        <title>Draft genome of Tanacetum cinerariifolium, the natural source of mosquito coil.</title>
        <authorList>
            <person name="Yamashiro T."/>
            <person name="Shiraishi A."/>
            <person name="Satake H."/>
            <person name="Nakayama K."/>
        </authorList>
    </citation>
    <scope>NUCLEOTIDE SEQUENCE</scope>
</reference>
<evidence type="ECO:0000256" key="2">
    <source>
        <dbReference type="ARBA" id="ARBA00022750"/>
    </source>
</evidence>
<keyword evidence="2" id="KW-0378">Hydrolase</keyword>
<comment type="caution">
    <text evidence="7">The sequence shown here is derived from an EMBL/GenBank/DDBJ whole genome shotgun (WGS) entry which is preliminary data.</text>
</comment>
<sequence length="1458" mass="167285">MQIQTLNALHNAKIEAGGKDRQPMLAPGDYVQWKSRIKRYIDTKPNNELIHYCLQNPPYKFKWTEKTVPVAEGSSKTTTEGYMENDKNTSNALHNAIMEAGGKDRLPMLTPGNYNPPYEFKWNDKVVPVTEGGTEITTERYMENYKNVSQDIRDQLNTKAEAVQIILTGIDNNIYSTVDACPNTCEIWKAIERSQQTATRNREKVIVNSPPLIYDQEPFMVAEDDEMSKDKEIDKVMALISLSFKKIYKPTNNNLRTSSNTNDEMSMDKEIDKLMALISLSFKKIYKPTNNNHITSSNTNRENQDNTLRINRGAGYDNQRVVNVAGAKENIGTQVAQQSGIQCYNCKEYGHVAMECQKPKQAKDAAYHKEKMLLCKQEEAEFQLNAEQADWSGTESKEQDDSSMSENDTDPDDADIRPIDDEKPMAKVQLIAECNIFATGQQHTEQPKIINDGRVDKPSTQHYLPKRKESGFTKFDHMIAFSESRNSSKNMPRFSSNDMVHNHYLDEARKKTQERDRNSKTSVMPSGRFQSTVDGSKPKPRSTNHSTRSLPVSKSSYVTITAVPIADHSKNSNSFLYSKHFVCSTCHKCVFSTNHDALIIKFLKQVNSHAKIHSNKTRSSNKPIDQKSHTQKHGRQIFTGHRFSSNKTFVVYEKTSSRSDLRWKPTGRIFKTVGLRCRFVHSGNSFVHFGSSYMYDRYVFVLSGFLTSIKDTSLDGPRLESYPVVQNFLDVFPDELSGLTPECEVELTIELIPGAQPISKAPYIMAPVELKELKDQLQELQERGFIRPSVSPELNRNTVRNRYPTTNRPFFDQIQGAKFFSKIDLKSGYHQLRVKEQDVYKIAFRTRYEHYEFLVMPFGLTNAPSIFMDLMNRVFYEYLDGFFIVFIDGILVYLKMREEHEDHLRIVLEILHHKKLYAKFSKCDFWLGKVAFLGHIVSVDGITLDPAKVEVVIKWLRPTTLTEKFVWNVEREKSFEELKRRLVSSPILTLPFGTGGYQIYSDASKKGLGCVLTQHTSLKIEHNLILWIKKTHNEDGELWYVLENLKEGKHAEFQMDDHGVIWYGNRVCVLDNSSLREVVLTEAHNSPFFIYSSNLTIKHQRASGLLQRLDISTWKCIKTFMDFVTEMPHTFKQNDEILVVVDRLTKSAYFLSIQKGPGRGIFVRIEFGSGFGSMCYKGSGLISSLASIKDGPHLESHPAVQNFLDVFPDELPGLTPECEVELTIELIPSAQPISKASYRMAPVELKELKDQLQEHRFVIVFIDDILVYSKTTEEHEDHLRIVLDILRQKKLYAKFSKCDFWLGKVAFLGHIVSADGITMDPAKVEAITKWPRPMTLTENERSFEELKRRLVSSPILTLPFGTGGYKIYSDASKKGLSCVLRQHSKVIVYASRQLKPYEIEPKLILRIKENQKEDSELWYVLENLKEGKHVEFWMDDHGVIWYGNRVCVFDDSSLREDV</sequence>
<protein>
    <submittedName>
        <fullName evidence="7">Putative reverse transcriptase domain-containing protein</fullName>
    </submittedName>
</protein>
<keyword evidence="7" id="KW-0808">Transferase</keyword>
<dbReference type="GO" id="GO:0004190">
    <property type="term" value="F:aspartic-type endopeptidase activity"/>
    <property type="evidence" value="ECO:0007669"/>
    <property type="project" value="UniProtKB-KW"/>
</dbReference>
<organism evidence="7">
    <name type="scientific">Tanacetum cinerariifolium</name>
    <name type="common">Dalmatian daisy</name>
    <name type="synonym">Chrysanthemum cinerariifolium</name>
    <dbReference type="NCBI Taxonomy" id="118510"/>
    <lineage>
        <taxon>Eukaryota</taxon>
        <taxon>Viridiplantae</taxon>
        <taxon>Streptophyta</taxon>
        <taxon>Embryophyta</taxon>
        <taxon>Tracheophyta</taxon>
        <taxon>Spermatophyta</taxon>
        <taxon>Magnoliopsida</taxon>
        <taxon>eudicotyledons</taxon>
        <taxon>Gunneridae</taxon>
        <taxon>Pentapetalae</taxon>
        <taxon>asterids</taxon>
        <taxon>campanulids</taxon>
        <taxon>Asterales</taxon>
        <taxon>Asteraceae</taxon>
        <taxon>Asteroideae</taxon>
        <taxon>Anthemideae</taxon>
        <taxon>Anthemidinae</taxon>
        <taxon>Tanacetum</taxon>
    </lineage>
</organism>
<dbReference type="GO" id="GO:0003964">
    <property type="term" value="F:RNA-directed DNA polymerase activity"/>
    <property type="evidence" value="ECO:0007669"/>
    <property type="project" value="UniProtKB-KW"/>
</dbReference>
<dbReference type="InterPro" id="IPR036875">
    <property type="entry name" value="Znf_CCHC_sf"/>
</dbReference>
<name>A0A6L2KVW2_TANCI</name>
<keyword evidence="7" id="KW-0695">RNA-directed DNA polymerase</keyword>
<feature type="region of interest" description="Disordered" evidence="5">
    <location>
        <begin position="388"/>
        <end position="419"/>
    </location>
</feature>
<keyword evidence="3" id="KW-0238">DNA-binding</keyword>
<feature type="compositionally biased region" description="Polar residues" evidence="5">
    <location>
        <begin position="520"/>
        <end position="534"/>
    </location>
</feature>
<dbReference type="Pfam" id="PF17919">
    <property type="entry name" value="RT_RNaseH_2"/>
    <property type="match status" value="2"/>
</dbReference>
<evidence type="ECO:0000256" key="4">
    <source>
        <dbReference type="PROSITE-ProRule" id="PRU00047"/>
    </source>
</evidence>
<evidence type="ECO:0000259" key="6">
    <source>
        <dbReference type="PROSITE" id="PS50158"/>
    </source>
</evidence>